<feature type="compositionally biased region" description="Polar residues" evidence="1">
    <location>
        <begin position="910"/>
        <end position="921"/>
    </location>
</feature>
<reference evidence="2" key="1">
    <citation type="submission" date="2021-11" db="EMBL/GenBank/DDBJ databases">
        <authorList>
            <person name="Schell T."/>
        </authorList>
    </citation>
    <scope>NUCLEOTIDE SEQUENCE</scope>
    <source>
        <strain evidence="2">M5</strain>
    </source>
</reference>
<proteinExistence type="predicted"/>
<feature type="region of interest" description="Disordered" evidence="1">
    <location>
        <begin position="187"/>
        <end position="251"/>
    </location>
</feature>
<feature type="compositionally biased region" description="Basic residues" evidence="1">
    <location>
        <begin position="1001"/>
        <end position="1016"/>
    </location>
</feature>
<feature type="compositionally biased region" description="Polar residues" evidence="1">
    <location>
        <begin position="1017"/>
        <end position="1027"/>
    </location>
</feature>
<feature type="compositionally biased region" description="Basic and acidic residues" evidence="1">
    <location>
        <begin position="566"/>
        <end position="577"/>
    </location>
</feature>
<feature type="compositionally biased region" description="Polar residues" evidence="1">
    <location>
        <begin position="1133"/>
        <end position="1151"/>
    </location>
</feature>
<dbReference type="OrthoDB" id="751084at2759"/>
<evidence type="ECO:0000256" key="1">
    <source>
        <dbReference type="SAM" id="MobiDB-lite"/>
    </source>
</evidence>
<feature type="compositionally biased region" description="Low complexity" evidence="1">
    <location>
        <begin position="922"/>
        <end position="938"/>
    </location>
</feature>
<gene>
    <name evidence="2" type="ORF">DGAL_LOCUS9145</name>
</gene>
<evidence type="ECO:0008006" key="4">
    <source>
        <dbReference type="Google" id="ProtNLM"/>
    </source>
</evidence>
<name>A0A8J2RTE8_9CRUS</name>
<dbReference type="AlphaFoldDB" id="A0A8J2RTE8"/>
<accession>A0A8J2RTE8</accession>
<organism evidence="2 3">
    <name type="scientific">Daphnia galeata</name>
    <dbReference type="NCBI Taxonomy" id="27404"/>
    <lineage>
        <taxon>Eukaryota</taxon>
        <taxon>Metazoa</taxon>
        <taxon>Ecdysozoa</taxon>
        <taxon>Arthropoda</taxon>
        <taxon>Crustacea</taxon>
        <taxon>Branchiopoda</taxon>
        <taxon>Diplostraca</taxon>
        <taxon>Cladocera</taxon>
        <taxon>Anomopoda</taxon>
        <taxon>Daphniidae</taxon>
        <taxon>Daphnia</taxon>
    </lineage>
</organism>
<feature type="region of interest" description="Disordered" evidence="1">
    <location>
        <begin position="1133"/>
        <end position="1152"/>
    </location>
</feature>
<dbReference type="EMBL" id="CAKKLH010000212">
    <property type="protein sequence ID" value="CAH0105997.1"/>
    <property type="molecule type" value="Genomic_DNA"/>
</dbReference>
<feature type="compositionally biased region" description="Basic and acidic residues" evidence="1">
    <location>
        <begin position="1063"/>
        <end position="1079"/>
    </location>
</feature>
<sequence length="1200" mass="129376">MDPIKENEDPNSWTPDSLRKCQSLTLASDVALLKCMQTLSIRMVSGANNLLKDLDTLNEDATSACVEVEYCIQNLNLISTKQFMEKRVYDEEVSEKKEESTSQIQPVITSIDFVPKIKEAIREGLPAVKSQIAHFEERINGNSSQSLSRNANSHYSRSLPYLLGTEEFIDSPTVGVAEGHKFKSESAANLQLPSQTSNSTLSSVQSSPSLKSNLQVPVPVDNRVHSDSDVSSMSEAGGGIFNENKESDETMKRPGLSNLQEALSSRLKNEGDSNVKISSEAYTTPYAKVPVNSESQRPEFDDAIPSRIVAAPIPKIQTVPSKEISKPSKIRNLFDDSSSESEGELFRSNVSKVPAAAAPLISNSFNPPETKLPPSTTPHVIVAKSNNTPTIAKTKSNTLFGSSDSEDDLFSGAIPSSESSSKPVGKISANLLDDEDNLFSSQIAKPKNPQLPPTIKVAVPPSKSGSLFGNEDVPDFVAKKSTVAVAKPQDKPPVLQTKPTRLEQPQQRNLFADSDDSDDDLFRNILAPKNKAPALDVPPKTLSTSPLPDKLVAQSSRHQSTPIQNGERKEDQEEEKPPALGNNNNNKPIHVEQHSNPKAKPKALGNNKPDFMLNNIQNHKAKPSLLFDDDSDEEDLFKGISVSSKYPPLAAKVPALLPNVQKDSKGANLADAPLSKAERVAEAIVENSDDLFSGVLPTKQPSLSGNPSIARKLESPAEGSSVDVAQVTEKLTSSPKIPTDAKAIKIPDDEHVSASTSVLASSKTPVSSLPADIQDNLFGSQSPALQTSIRQQIAVSKAFEESDEEDLFGIKADQRPLPPPLPVKISTKVEEIQSTIITDDFIGILEQKKPLPQFPVVSQKDLEKTETLGNERDSSTGSQLPETEVEPQPSAETGDKIASRIASLKLSLAKQPNSLPFSNAGSTASTPNEEENNSTSNSIFRKPFGGVPLFGPRIPGPVKSNPPSPTKSEQKIISDMSGDSQKENNEEATQNSDLLDCVSRQRPKAPSRRLPSRNFRRSQIQDGNDNESMVAKAEEIHQPPKETSSVPRVVDLVVNPSLPSPLKTDKKEDSLVVEGESKPANRSLFDDSDSSDGELFKTKASGTLSKAAAPLKKGGLKSNAKINSSLIDGSDESFLSNQSTIPSPKKVTTPSFLLAGSDDDDDLFASIPKLRDRPKIDSTLVVSGSKAAPAASDPLLHFQQ</sequence>
<comment type="caution">
    <text evidence="2">The sequence shown here is derived from an EMBL/GenBank/DDBJ whole genome shotgun (WGS) entry which is preliminary data.</text>
</comment>
<protein>
    <recommendedName>
        <fullName evidence="4">FAM21/CAPZIP domain-containing protein</fullName>
    </recommendedName>
</protein>
<keyword evidence="3" id="KW-1185">Reference proteome</keyword>
<feature type="compositionally biased region" description="Polar residues" evidence="1">
    <location>
        <begin position="553"/>
        <end position="564"/>
    </location>
</feature>
<feature type="compositionally biased region" description="Basic and acidic residues" evidence="1">
    <location>
        <begin position="863"/>
        <end position="874"/>
    </location>
</feature>
<feature type="compositionally biased region" description="Polar residues" evidence="1">
    <location>
        <begin position="497"/>
        <end position="509"/>
    </location>
</feature>
<dbReference type="Proteomes" id="UP000789390">
    <property type="component" value="Unassembled WGS sequence"/>
</dbReference>
<evidence type="ECO:0000313" key="2">
    <source>
        <dbReference type="EMBL" id="CAH0105997.1"/>
    </source>
</evidence>
<feature type="region of interest" description="Disordered" evidence="1">
    <location>
        <begin position="441"/>
        <end position="608"/>
    </location>
</feature>
<feature type="compositionally biased region" description="Low complexity" evidence="1">
    <location>
        <begin position="190"/>
        <end position="214"/>
    </location>
</feature>
<evidence type="ECO:0000313" key="3">
    <source>
        <dbReference type="Proteomes" id="UP000789390"/>
    </source>
</evidence>
<feature type="region of interest" description="Disordered" evidence="1">
    <location>
        <begin position="863"/>
        <end position="1095"/>
    </location>
</feature>